<evidence type="ECO:0000313" key="4">
    <source>
        <dbReference type="Proteomes" id="UP000325081"/>
    </source>
</evidence>
<dbReference type="Gene3D" id="3.30.70.3250">
    <property type="entry name" value="Ribonuclease P, Pop5 subunit"/>
    <property type="match status" value="1"/>
</dbReference>
<name>A0A5A7QN45_STRAF</name>
<keyword evidence="2" id="KW-0819">tRNA processing</keyword>
<dbReference type="GO" id="GO:0033204">
    <property type="term" value="F:ribonuclease P RNA binding"/>
    <property type="evidence" value="ECO:0007669"/>
    <property type="project" value="TreeGrafter"/>
</dbReference>
<dbReference type="GO" id="GO:0005730">
    <property type="term" value="C:nucleolus"/>
    <property type="evidence" value="ECO:0007669"/>
    <property type="project" value="TreeGrafter"/>
</dbReference>
<dbReference type="Pfam" id="PF01900">
    <property type="entry name" value="RNase_P_Rpp14"/>
    <property type="match status" value="1"/>
</dbReference>
<dbReference type="SUPFAM" id="SSF160350">
    <property type="entry name" value="Rnp2-like"/>
    <property type="match status" value="1"/>
</dbReference>
<evidence type="ECO:0000256" key="1">
    <source>
        <dbReference type="ARBA" id="ARBA00010800"/>
    </source>
</evidence>
<dbReference type="GO" id="GO:0001682">
    <property type="term" value="P:tRNA 5'-leader removal"/>
    <property type="evidence" value="ECO:0007669"/>
    <property type="project" value="InterPro"/>
</dbReference>
<protein>
    <submittedName>
        <fullName evidence="3">Ribonuclease P/MRP protein subunit POP5</fullName>
    </submittedName>
</protein>
<organism evidence="3 4">
    <name type="scientific">Striga asiatica</name>
    <name type="common">Asiatic witchweed</name>
    <name type="synonym">Buchnera asiatica</name>
    <dbReference type="NCBI Taxonomy" id="4170"/>
    <lineage>
        <taxon>Eukaryota</taxon>
        <taxon>Viridiplantae</taxon>
        <taxon>Streptophyta</taxon>
        <taxon>Embryophyta</taxon>
        <taxon>Tracheophyta</taxon>
        <taxon>Spermatophyta</taxon>
        <taxon>Magnoliopsida</taxon>
        <taxon>eudicotyledons</taxon>
        <taxon>Gunneridae</taxon>
        <taxon>Pentapetalae</taxon>
        <taxon>asterids</taxon>
        <taxon>lamiids</taxon>
        <taxon>Lamiales</taxon>
        <taxon>Orobanchaceae</taxon>
        <taxon>Buchnereae</taxon>
        <taxon>Striga</taxon>
    </lineage>
</organism>
<proteinExistence type="inferred from homology"/>
<dbReference type="PANTHER" id="PTHR15441">
    <property type="entry name" value="RIBONUCLEASE P PROTEIN SUBUNIT P14"/>
    <property type="match status" value="1"/>
</dbReference>
<dbReference type="PANTHER" id="PTHR15441:SF2">
    <property type="entry name" value="RIBONUCLEASE P_MRP PROTEIN SUBUNIT POP5"/>
    <property type="match status" value="1"/>
</dbReference>
<evidence type="ECO:0000256" key="2">
    <source>
        <dbReference type="ARBA" id="ARBA00022694"/>
    </source>
</evidence>
<sequence>MGFLARPNNIVLWTLPYRAWYGSSINKPFIQSSNSPSPVSRVHQRLRTTTDCSCTIPIAVAPSSTSDAERPPRLPPVPYAISFSAPPPPNSLHRPRRRAEEARYPICGRGGVQILIITKLLFCLIFELGNPVMNAAKKCKCRMTTRLQKRVWFDLMFDQLLRRNTMVGFKNRYMVMEVFLDPSKDFSIDDPIIITQFNLSKAVKDSILTNFGECGLASCMSSFQGIMNLYGSSSLSSGNPFLAVKYVNPITKVCIFRTSREDYQKVWAAITMVKSIGTCPVVFNLLDLSGSIRACRNAALKCDESKFEQYKLLAGDRISSGTHQQMQNCLEKIKVLEH</sequence>
<dbReference type="AlphaFoldDB" id="A0A5A7QN45"/>
<keyword evidence="4" id="KW-1185">Reference proteome</keyword>
<comment type="similarity">
    <text evidence="1">Belongs to the eukaryotic/archaeal RNase P protein component 2 family.</text>
</comment>
<gene>
    <name evidence="3" type="ORF">STAS_23827</name>
</gene>
<dbReference type="GO" id="GO:0000172">
    <property type="term" value="C:ribonuclease MRP complex"/>
    <property type="evidence" value="ECO:0007669"/>
    <property type="project" value="TreeGrafter"/>
</dbReference>
<comment type="caution">
    <text evidence="3">The sequence shown here is derived from an EMBL/GenBank/DDBJ whole genome shotgun (WGS) entry which is preliminary data.</text>
</comment>
<reference evidence="4" key="1">
    <citation type="journal article" date="2019" name="Curr. Biol.">
        <title>Genome Sequence of Striga asiatica Provides Insight into the Evolution of Plant Parasitism.</title>
        <authorList>
            <person name="Yoshida S."/>
            <person name="Kim S."/>
            <person name="Wafula E.K."/>
            <person name="Tanskanen J."/>
            <person name="Kim Y.M."/>
            <person name="Honaas L."/>
            <person name="Yang Z."/>
            <person name="Spallek T."/>
            <person name="Conn C.E."/>
            <person name="Ichihashi Y."/>
            <person name="Cheong K."/>
            <person name="Cui S."/>
            <person name="Der J.P."/>
            <person name="Gundlach H."/>
            <person name="Jiao Y."/>
            <person name="Hori C."/>
            <person name="Ishida J.K."/>
            <person name="Kasahara H."/>
            <person name="Kiba T."/>
            <person name="Kim M.S."/>
            <person name="Koo N."/>
            <person name="Laohavisit A."/>
            <person name="Lee Y.H."/>
            <person name="Lumba S."/>
            <person name="McCourt P."/>
            <person name="Mortimer J.C."/>
            <person name="Mutuku J.M."/>
            <person name="Nomura T."/>
            <person name="Sasaki-Sekimoto Y."/>
            <person name="Seto Y."/>
            <person name="Wang Y."/>
            <person name="Wakatake T."/>
            <person name="Sakakibara H."/>
            <person name="Demura T."/>
            <person name="Yamaguchi S."/>
            <person name="Yoneyama K."/>
            <person name="Manabe R.I."/>
            <person name="Nelson D.C."/>
            <person name="Schulman A.H."/>
            <person name="Timko M.P."/>
            <person name="dePamphilis C.W."/>
            <person name="Choi D."/>
            <person name="Shirasu K."/>
        </authorList>
    </citation>
    <scope>NUCLEOTIDE SEQUENCE [LARGE SCALE GENOMIC DNA]</scope>
    <source>
        <strain evidence="4">cv. UVA1</strain>
    </source>
</reference>
<evidence type="ECO:0000313" key="3">
    <source>
        <dbReference type="EMBL" id="GER46765.1"/>
    </source>
</evidence>
<dbReference type="Proteomes" id="UP000325081">
    <property type="component" value="Unassembled WGS sequence"/>
</dbReference>
<accession>A0A5A7QN45</accession>
<dbReference type="InterPro" id="IPR038085">
    <property type="entry name" value="Rnp2-like_sf"/>
</dbReference>
<dbReference type="EMBL" id="BKCP01007626">
    <property type="protein sequence ID" value="GER46765.1"/>
    <property type="molecule type" value="Genomic_DNA"/>
</dbReference>
<dbReference type="FunFam" id="3.30.70.3250:FF:000003">
    <property type="entry name" value="Ribonuclease P/MRP protein subunit POP5"/>
    <property type="match status" value="1"/>
</dbReference>
<dbReference type="GO" id="GO:0030681">
    <property type="term" value="C:multimeric ribonuclease P complex"/>
    <property type="evidence" value="ECO:0007669"/>
    <property type="project" value="TreeGrafter"/>
</dbReference>
<dbReference type="OrthoDB" id="24745at2759"/>
<dbReference type="InterPro" id="IPR002759">
    <property type="entry name" value="Pop5/Rpp14/Rnp2-like"/>
</dbReference>